<dbReference type="RefSeq" id="WP_000211399.1">
    <property type="nucleotide sequence ID" value="NZ_CAJHHT010000013.1"/>
</dbReference>
<gene>
    <name evidence="1" type="ORF">APD33_13650</name>
</gene>
<dbReference type="AlphaFoldDB" id="A0AAN6AJE8"/>
<name>A0AAN6AJE8_ACIBA</name>
<accession>A0AAN6AJE8</accession>
<reference evidence="1 2" key="1">
    <citation type="submission" date="2015-10" db="EMBL/GenBank/DDBJ databases">
        <title>The utility of whole genome sequencing in characterizing Acinetobacter epidemiology and analyzing hospital outbreaks.</title>
        <authorList>
            <person name="Ozer E.A."/>
            <person name="Fitzpatrick M.A."/>
            <person name="Hauser A.R."/>
        </authorList>
    </citation>
    <scope>NUCLEOTIDE SEQUENCE [LARGE SCALE GENOMIC DNA]</scope>
    <source>
        <strain evidence="1 2">ABBL072</strain>
    </source>
</reference>
<evidence type="ECO:0000313" key="2">
    <source>
        <dbReference type="Proteomes" id="UP000051449"/>
    </source>
</evidence>
<organism evidence="1 2">
    <name type="scientific">Acinetobacter baumannii</name>
    <dbReference type="NCBI Taxonomy" id="470"/>
    <lineage>
        <taxon>Bacteria</taxon>
        <taxon>Pseudomonadati</taxon>
        <taxon>Pseudomonadota</taxon>
        <taxon>Gammaproteobacteria</taxon>
        <taxon>Moraxellales</taxon>
        <taxon>Moraxellaceae</taxon>
        <taxon>Acinetobacter</taxon>
        <taxon>Acinetobacter calcoaceticus/baumannii complex</taxon>
    </lineage>
</organism>
<comment type="caution">
    <text evidence="1">The sequence shown here is derived from an EMBL/GenBank/DDBJ whole genome shotgun (WGS) entry which is preliminary data.</text>
</comment>
<dbReference type="Proteomes" id="UP000051449">
    <property type="component" value="Unassembled WGS sequence"/>
</dbReference>
<protein>
    <submittedName>
        <fullName evidence="1">Uncharacterized protein</fullName>
    </submittedName>
</protein>
<proteinExistence type="predicted"/>
<dbReference type="EMBL" id="LLGC01000179">
    <property type="protein sequence ID" value="KQE03653.1"/>
    <property type="molecule type" value="Genomic_DNA"/>
</dbReference>
<sequence>MTTQIMRKNAIAKLANELNNDSELLNSVLEGKRAYMHLIQQRAIVHADKCIERQNKRIEYLTAITKHKKVLKVSKSAFMNDFINRYMLNFMQYRSIALNVHNIRLTVI</sequence>
<evidence type="ECO:0000313" key="1">
    <source>
        <dbReference type="EMBL" id="KQE03653.1"/>
    </source>
</evidence>